<comment type="caution">
    <text evidence="3">The sequence shown here is derived from an EMBL/GenBank/DDBJ whole genome shotgun (WGS) entry which is preliminary data.</text>
</comment>
<feature type="transmembrane region" description="Helical" evidence="2">
    <location>
        <begin position="233"/>
        <end position="260"/>
    </location>
</feature>
<keyword evidence="2" id="KW-1133">Transmembrane helix</keyword>
<feature type="transmembrane region" description="Helical" evidence="2">
    <location>
        <begin position="266"/>
        <end position="284"/>
    </location>
</feature>
<sequence>MPRDDFGEGDLVVTAEPTEGVAMVLHFLKATSVFLRTLPFVALRIAVGILFGLVTVVYFGIVGWLVLTLLDAGTVSGPIGGIGLLVATLLFLAAMRFARRYVLYMVAAGHVAVIAHIVETGETPRNQLAFGTGQVRSHFKEANALFVVDQLVKAAIRQFNNTAISLSNLVSFVPTLSNILTVLRKAIGLAASYIDEAIIAYVFIAEEENNWRAARDGVVLYAKTWKSILGSTLAIILGMYAVAFGLLLALTPLAAVFGSLSPTFELLGWVAVAGIGLTVYLGVLRPWVKTVVITTFLIESRELTPDSETVDFLERRSKKFRELTAKADAEEAESYPTEGSSDGDVPRREPT</sequence>
<keyword evidence="2" id="KW-0812">Transmembrane</keyword>
<evidence type="ECO:0000313" key="4">
    <source>
        <dbReference type="Proteomes" id="UP000011688"/>
    </source>
</evidence>
<protein>
    <submittedName>
        <fullName evidence="3">Uncharacterized protein</fullName>
    </submittedName>
</protein>
<gene>
    <name evidence="3" type="ORF">C491_14562</name>
</gene>
<proteinExistence type="predicted"/>
<name>L9X6F6_9EURY</name>
<evidence type="ECO:0000256" key="1">
    <source>
        <dbReference type="SAM" id="MobiDB-lite"/>
    </source>
</evidence>
<feature type="transmembrane region" description="Helical" evidence="2">
    <location>
        <begin position="101"/>
        <end position="118"/>
    </location>
</feature>
<dbReference type="eggNOG" id="arCOG11957">
    <property type="taxonomic scope" value="Archaea"/>
</dbReference>
<dbReference type="Proteomes" id="UP000011688">
    <property type="component" value="Unassembled WGS sequence"/>
</dbReference>
<feature type="transmembrane region" description="Helical" evidence="2">
    <location>
        <begin position="73"/>
        <end position="94"/>
    </location>
</feature>
<accession>L9X6F6</accession>
<feature type="transmembrane region" description="Helical" evidence="2">
    <location>
        <begin position="186"/>
        <end position="205"/>
    </location>
</feature>
<organism evidence="3 4">
    <name type="scientific">Natronococcus amylolyticus DSM 10524</name>
    <dbReference type="NCBI Taxonomy" id="1227497"/>
    <lineage>
        <taxon>Archaea</taxon>
        <taxon>Methanobacteriati</taxon>
        <taxon>Methanobacteriota</taxon>
        <taxon>Stenosarchaea group</taxon>
        <taxon>Halobacteria</taxon>
        <taxon>Halobacteriales</taxon>
        <taxon>Natrialbaceae</taxon>
        <taxon>Natronococcus</taxon>
    </lineage>
</organism>
<feature type="transmembrane region" description="Helical" evidence="2">
    <location>
        <begin position="45"/>
        <end position="67"/>
    </location>
</feature>
<keyword evidence="2" id="KW-0472">Membrane</keyword>
<reference evidence="3 4" key="1">
    <citation type="journal article" date="2014" name="PLoS Genet.">
        <title>Phylogenetically driven sequencing of extremely halophilic archaea reveals strategies for static and dynamic osmo-response.</title>
        <authorList>
            <person name="Becker E.A."/>
            <person name="Seitzer P.M."/>
            <person name="Tritt A."/>
            <person name="Larsen D."/>
            <person name="Krusor M."/>
            <person name="Yao A.I."/>
            <person name="Wu D."/>
            <person name="Madern D."/>
            <person name="Eisen J.A."/>
            <person name="Darling A.E."/>
            <person name="Facciotti M.T."/>
        </authorList>
    </citation>
    <scope>NUCLEOTIDE SEQUENCE [LARGE SCALE GENOMIC DNA]</scope>
    <source>
        <strain evidence="3 4">DSM 10524</strain>
    </source>
</reference>
<feature type="region of interest" description="Disordered" evidence="1">
    <location>
        <begin position="324"/>
        <end position="351"/>
    </location>
</feature>
<dbReference type="EMBL" id="AOIB01000028">
    <property type="protein sequence ID" value="ELY56178.1"/>
    <property type="molecule type" value="Genomic_DNA"/>
</dbReference>
<evidence type="ECO:0000256" key="2">
    <source>
        <dbReference type="SAM" id="Phobius"/>
    </source>
</evidence>
<dbReference type="STRING" id="1227497.C491_14562"/>
<dbReference type="AlphaFoldDB" id="L9X6F6"/>
<evidence type="ECO:0000313" key="3">
    <source>
        <dbReference type="EMBL" id="ELY56178.1"/>
    </source>
</evidence>
<keyword evidence="4" id="KW-1185">Reference proteome</keyword>
<dbReference type="PATRIC" id="fig|1227497.3.peg.2975"/>